<dbReference type="Gene3D" id="1.10.1200.10">
    <property type="entry name" value="ACP-like"/>
    <property type="match status" value="1"/>
</dbReference>
<dbReference type="InterPro" id="IPR009081">
    <property type="entry name" value="PP-bd_ACP"/>
</dbReference>
<dbReference type="STRING" id="47312.SAMN04489765_1137"/>
<keyword evidence="3" id="KW-1185">Reference proteome</keyword>
<sequence length="78" mass="8055">MTADRFTDFLRAAADLDPAADLADDVAFADLGLDSLGIVSVYLAARREYGVTITADDVASGAVDTVGGLRRHLAEAAA</sequence>
<dbReference type="SUPFAM" id="SSF47336">
    <property type="entry name" value="ACP-like"/>
    <property type="match status" value="1"/>
</dbReference>
<protein>
    <submittedName>
        <fullName evidence="2">Acyl carrier protein</fullName>
    </submittedName>
</protein>
<dbReference type="RefSeq" id="WP_068533121.1">
    <property type="nucleotide sequence ID" value="NZ_AP025457.1"/>
</dbReference>
<evidence type="ECO:0000259" key="1">
    <source>
        <dbReference type="PROSITE" id="PS50075"/>
    </source>
</evidence>
<evidence type="ECO:0000313" key="3">
    <source>
        <dbReference type="Proteomes" id="UP000183053"/>
    </source>
</evidence>
<gene>
    <name evidence="2" type="ORF">SAMN04489765_1137</name>
</gene>
<dbReference type="Proteomes" id="UP000183053">
    <property type="component" value="Unassembled WGS sequence"/>
</dbReference>
<feature type="domain" description="Carrier" evidence="1">
    <location>
        <begin position="1"/>
        <end position="77"/>
    </location>
</feature>
<dbReference type="InterPro" id="IPR036736">
    <property type="entry name" value="ACP-like_sf"/>
</dbReference>
<accession>A0A1H1CE00</accession>
<organism evidence="2 3">
    <name type="scientific">Tsukamurella pulmonis</name>
    <dbReference type="NCBI Taxonomy" id="47312"/>
    <lineage>
        <taxon>Bacteria</taxon>
        <taxon>Bacillati</taxon>
        <taxon>Actinomycetota</taxon>
        <taxon>Actinomycetes</taxon>
        <taxon>Mycobacteriales</taxon>
        <taxon>Tsukamurellaceae</taxon>
        <taxon>Tsukamurella</taxon>
    </lineage>
</organism>
<evidence type="ECO:0000313" key="2">
    <source>
        <dbReference type="EMBL" id="SDQ61866.1"/>
    </source>
</evidence>
<dbReference type="EMBL" id="FNLF01000002">
    <property type="protein sequence ID" value="SDQ61866.1"/>
    <property type="molecule type" value="Genomic_DNA"/>
</dbReference>
<dbReference type="Pfam" id="PF00550">
    <property type="entry name" value="PP-binding"/>
    <property type="match status" value="1"/>
</dbReference>
<reference evidence="3" key="1">
    <citation type="submission" date="2016-10" db="EMBL/GenBank/DDBJ databases">
        <authorList>
            <person name="Varghese N."/>
            <person name="Submissions S."/>
        </authorList>
    </citation>
    <scope>NUCLEOTIDE SEQUENCE [LARGE SCALE GENOMIC DNA]</scope>
    <source>
        <strain evidence="3">DSM 44142</strain>
    </source>
</reference>
<name>A0A1H1CE00_9ACTN</name>
<dbReference type="PROSITE" id="PS50075">
    <property type="entry name" value="CARRIER"/>
    <property type="match status" value="1"/>
</dbReference>
<proteinExistence type="predicted"/>
<dbReference type="AlphaFoldDB" id="A0A1H1CE00"/>